<dbReference type="EMBL" id="JABXJJ020000047">
    <property type="protein sequence ID" value="MDI5973508.1"/>
    <property type="molecule type" value="Genomic_DNA"/>
</dbReference>
<evidence type="ECO:0000313" key="1">
    <source>
        <dbReference type="EMBL" id="MDI5973508.1"/>
    </source>
</evidence>
<protein>
    <submittedName>
        <fullName evidence="1">Uncharacterized protein</fullName>
    </submittedName>
</protein>
<name>A0AA90H9T2_9ACTN</name>
<sequence length="112" mass="11789">MQAAREKALLLRRRRSASMESLARGGQGADLTGILRSLPWRAAIPTVVDLLQASADPAAPFFVEIGEEILVDPAEAVTYASPLSLYRLPQDVSGAVGEDVDGDSSAVQDGPV</sequence>
<dbReference type="AlphaFoldDB" id="A0AA90H9T2"/>
<gene>
    <name evidence="1" type="ORF">POF50_029910</name>
</gene>
<proteinExistence type="predicted"/>
<comment type="caution">
    <text evidence="1">The sequence shown here is derived from an EMBL/GenBank/DDBJ whole genome shotgun (WGS) entry which is preliminary data.</text>
</comment>
<reference evidence="1" key="1">
    <citation type="submission" date="2023-05" db="EMBL/GenBank/DDBJ databases">
        <title>Streptantibioticus silvisoli sp. nov., acidotolerant actinomycetes 1 from pine litter.</title>
        <authorList>
            <person name="Swiecimska M."/>
            <person name="Golinska P."/>
            <person name="Sangal V."/>
            <person name="Wachnowicz B."/>
            <person name="Goodfellow M."/>
        </authorList>
    </citation>
    <scope>NUCLEOTIDE SEQUENCE</scope>
    <source>
        <strain evidence="1">SL13</strain>
    </source>
</reference>
<organism evidence="1">
    <name type="scientific">Streptantibioticus silvisoli</name>
    <dbReference type="NCBI Taxonomy" id="2705255"/>
    <lineage>
        <taxon>Bacteria</taxon>
        <taxon>Bacillati</taxon>
        <taxon>Actinomycetota</taxon>
        <taxon>Actinomycetes</taxon>
        <taxon>Kitasatosporales</taxon>
        <taxon>Streptomycetaceae</taxon>
        <taxon>Streptantibioticus</taxon>
    </lineage>
</organism>
<accession>A0AA90H9T2</accession>
<dbReference type="RefSeq" id="WP_271314410.1">
    <property type="nucleotide sequence ID" value="NZ_JABXJJ020000047.1"/>
</dbReference>